<keyword evidence="1 9" id="KW-0963">Cytoplasm</keyword>
<comment type="function">
    <text evidence="9">Catalyzes the phosphorylation of pyrimidine nucleoside monophosphates at the expense of ATP. Plays an important role in de novo pyrimidine nucleotide biosynthesis. Has preference for UMP and dUMP as phosphate acceptors, but can also use CMP, dCMP and AMP.</text>
</comment>
<evidence type="ECO:0000256" key="1">
    <source>
        <dbReference type="ARBA" id="ARBA00022490"/>
    </source>
</evidence>
<feature type="binding site" evidence="9">
    <location>
        <position position="286"/>
    </location>
    <ligand>
        <name>a ribonucleoside 5'-phosphate</name>
        <dbReference type="ChEBI" id="CHEBI:58043"/>
    </ligand>
</feature>
<dbReference type="SUPFAM" id="SSF52540">
    <property type="entry name" value="P-loop containing nucleoside triphosphate hydrolases"/>
    <property type="match status" value="1"/>
</dbReference>
<dbReference type="GO" id="GO:0005524">
    <property type="term" value="F:ATP binding"/>
    <property type="evidence" value="ECO:0007669"/>
    <property type="project" value="UniProtKB-KW"/>
</dbReference>
<dbReference type="EMBL" id="KZ857332">
    <property type="protein sequence ID" value="RDW26736.1"/>
    <property type="molecule type" value="Genomic_DNA"/>
</dbReference>
<feature type="binding site" evidence="9">
    <location>
        <position position="179"/>
    </location>
    <ligand>
        <name>a ribonucleoside 5'-phosphate</name>
        <dbReference type="ChEBI" id="CHEBI:58043"/>
    </ligand>
</feature>
<dbReference type="Proteomes" id="UP000182444">
    <property type="component" value="Chromosome 1F"/>
</dbReference>
<dbReference type="GO" id="GO:0005737">
    <property type="term" value="C:cytoplasm"/>
    <property type="evidence" value="ECO:0007669"/>
    <property type="project" value="UniProtKB-SubCell"/>
</dbReference>
<dbReference type="eggNOG" id="KOG3079">
    <property type="taxonomic scope" value="Eukaryota"/>
</dbReference>
<dbReference type="KEGG" id="yli:2908698"/>
<dbReference type="GO" id="GO:0016776">
    <property type="term" value="F:phosphotransferase activity, phosphate group as acceptor"/>
    <property type="evidence" value="ECO:0007669"/>
    <property type="project" value="InterPro"/>
</dbReference>
<dbReference type="Proteomes" id="UP000256601">
    <property type="component" value="Unassembled WGS sequence"/>
</dbReference>
<comment type="cofactor">
    <cofactor evidence="9">
        <name>Mg(2+)</name>
        <dbReference type="ChEBI" id="CHEBI:18420"/>
    </cofactor>
    <text evidence="9">Binds 1 Mg(2+) ion per monomer.</text>
</comment>
<dbReference type="VEuPathDB" id="FungiDB:YALI0_F09339g"/>
<protein>
    <recommendedName>
        <fullName evidence="9">Uridylate kinase</fullName>
        <shortName evidence="9">UK</shortName>
        <ecNumber evidence="9">2.7.4.14</ecNumber>
    </recommendedName>
    <alternativeName>
        <fullName evidence="9">ATP:UMP phosphotransferase</fullName>
    </alternativeName>
    <alternativeName>
        <fullName evidence="9">Deoxycytidylate kinase</fullName>
        <shortName evidence="9">CK</shortName>
        <shortName evidence="9">dCMP kinase</shortName>
    </alternativeName>
    <alternativeName>
        <fullName evidence="9">Uridine monophosphate kinase</fullName>
        <shortName evidence="9">UMP kinase</shortName>
        <shortName evidence="9">UMPK</shortName>
    </alternativeName>
</protein>
<dbReference type="GO" id="GO:0006221">
    <property type="term" value="P:pyrimidine nucleotide biosynthetic process"/>
    <property type="evidence" value="ECO:0007669"/>
    <property type="project" value="UniProtKB-UniRule"/>
</dbReference>
<dbReference type="PRINTS" id="PR00094">
    <property type="entry name" value="ADENYLTKNASE"/>
</dbReference>
<feature type="binding site" evidence="9">
    <location>
        <begin position="231"/>
        <end position="234"/>
    </location>
    <ligand>
        <name>a ribonucleoside 5'-phosphate</name>
        <dbReference type="ChEBI" id="CHEBI:58043"/>
    </ligand>
</feature>
<feature type="binding site" evidence="9">
    <location>
        <position position="269"/>
    </location>
    <ligand>
        <name>ATP</name>
        <dbReference type="ChEBI" id="CHEBI:30616"/>
    </ligand>
</feature>
<evidence type="ECO:0000256" key="7">
    <source>
        <dbReference type="ARBA" id="ARBA00023242"/>
    </source>
</evidence>
<keyword evidence="2 9" id="KW-0808">Transferase</keyword>
<feature type="binding site" evidence="9">
    <location>
        <begin position="153"/>
        <end position="158"/>
    </location>
    <ligand>
        <name>ATP</name>
        <dbReference type="ChEBI" id="CHEBI:30616"/>
    </ligand>
</feature>
<dbReference type="Gene3D" id="3.40.50.300">
    <property type="entry name" value="P-loop containing nucleotide triphosphate hydrolases"/>
    <property type="match status" value="1"/>
</dbReference>
<comment type="subcellular location">
    <subcellularLocation>
        <location evidence="9">Cytoplasm</location>
    </subcellularLocation>
    <subcellularLocation>
        <location evidence="9">Nucleus</location>
    </subcellularLocation>
    <text evidence="9">Predominantly cytoplasmic.</text>
</comment>
<comment type="similarity">
    <text evidence="9">Belongs to the adenylate kinase family. UMP-CMP kinase subfamily.</text>
</comment>
<organism evidence="10 12">
    <name type="scientific">Yarrowia lipolytica</name>
    <name type="common">Candida lipolytica</name>
    <dbReference type="NCBI Taxonomy" id="4952"/>
    <lineage>
        <taxon>Eukaryota</taxon>
        <taxon>Fungi</taxon>
        <taxon>Dikarya</taxon>
        <taxon>Ascomycota</taxon>
        <taxon>Saccharomycotina</taxon>
        <taxon>Dipodascomycetes</taxon>
        <taxon>Dipodascales</taxon>
        <taxon>Dipodascales incertae sedis</taxon>
        <taxon>Yarrowia</taxon>
    </lineage>
</organism>
<keyword evidence="7 9" id="KW-0539">Nucleus</keyword>
<dbReference type="GO" id="GO:0009123">
    <property type="term" value="P:nucleoside monophosphate metabolic process"/>
    <property type="evidence" value="ECO:0007669"/>
    <property type="project" value="UniProtKB-ARBA"/>
</dbReference>
<dbReference type="EMBL" id="CP017558">
    <property type="protein sequence ID" value="AOW06901.1"/>
    <property type="molecule type" value="Genomic_DNA"/>
</dbReference>
<sequence length="336" mass="37575">MFARCSAACAETVARRYLRAAAVYTHPAAPSNFTPTANQARTPPHTNIMFRSRISHLARTMGRMNRPSPMARKYASHELLQGAMPTPVKLVIAFGATTAFFMWAAKQLDKKPVVAEITEEDYNQMVQQTKSKYKKAAFGPNEVSVIFVLGGPGAGKGTQCEKLVNEYGFVHLSAGDLLREEQSRPNSQYGKLIADCIKAGDIVPQEVTIGLLKNAMKESVAKGKTRFLIDGFPRKMDQALKFEEDVAVSKFTLFFECPEEVMLKRLLKRGETSGRTDDNIESIRKRFVTFIETSMPVVDYFETQDRVVVVDCKQDPDVVYDNVKDALHARGIHLKQ</sequence>
<evidence type="ECO:0000313" key="13">
    <source>
        <dbReference type="Proteomes" id="UP000256601"/>
    </source>
</evidence>
<dbReference type="GO" id="GO:0005634">
    <property type="term" value="C:nucleus"/>
    <property type="evidence" value="ECO:0007669"/>
    <property type="project" value="UniProtKB-SubCell"/>
</dbReference>
<dbReference type="InterPro" id="IPR006266">
    <property type="entry name" value="UMP_CMP_kinase"/>
</dbReference>
<dbReference type="InterPro" id="IPR000850">
    <property type="entry name" value="Adenylat/UMP-CMP_kin"/>
</dbReference>
<dbReference type="GO" id="GO:0019205">
    <property type="term" value="F:nucleobase-containing compound kinase activity"/>
    <property type="evidence" value="ECO:0007669"/>
    <property type="project" value="InterPro"/>
</dbReference>
<feature type="binding site" evidence="9">
    <location>
        <position position="275"/>
    </location>
    <ligand>
        <name>a ribonucleoside 5'-phosphate</name>
        <dbReference type="ChEBI" id="CHEBI:58043"/>
    </ligand>
</feature>
<feature type="binding site" evidence="9">
    <location>
        <position position="314"/>
    </location>
    <ligand>
        <name>ATP</name>
        <dbReference type="ChEBI" id="CHEBI:30616"/>
    </ligand>
</feature>
<keyword evidence="6 9" id="KW-0665">Pyrimidine biosynthesis</keyword>
<accession>A0A1D8NMN9</accession>
<dbReference type="PROSITE" id="PS00113">
    <property type="entry name" value="ADENYLATE_KINASE"/>
    <property type="match status" value="1"/>
</dbReference>
<dbReference type="EC" id="2.7.4.14" evidence="9"/>
<dbReference type="FunFam" id="3.40.50.300:FF:000315">
    <property type="entry name" value="Adenylate kinase 1"/>
    <property type="match status" value="1"/>
</dbReference>
<keyword evidence="4 9" id="KW-0418">Kinase</keyword>
<evidence type="ECO:0000256" key="9">
    <source>
        <dbReference type="HAMAP-Rule" id="MF_03172"/>
    </source>
</evidence>
<dbReference type="CDD" id="cd01428">
    <property type="entry name" value="ADK"/>
    <property type="match status" value="1"/>
</dbReference>
<evidence type="ECO:0000313" key="12">
    <source>
        <dbReference type="Proteomes" id="UP000182444"/>
    </source>
</evidence>
<evidence type="ECO:0000313" key="11">
    <source>
        <dbReference type="EMBL" id="RDW26736.1"/>
    </source>
</evidence>
<evidence type="ECO:0000256" key="2">
    <source>
        <dbReference type="ARBA" id="ARBA00022679"/>
    </source>
</evidence>
<dbReference type="Pfam" id="PF00406">
    <property type="entry name" value="ADK"/>
    <property type="match status" value="1"/>
</dbReference>
<proteinExistence type="inferred from homology"/>
<reference evidence="10 12" key="1">
    <citation type="journal article" date="2016" name="PLoS ONE">
        <title>Sequence Assembly of Yarrowia lipolytica Strain W29/CLIB89 Shows Transposable Element Diversity.</title>
        <authorList>
            <person name="Magnan C."/>
            <person name="Yu J."/>
            <person name="Chang I."/>
            <person name="Jahn E."/>
            <person name="Kanomata Y."/>
            <person name="Wu J."/>
            <person name="Zeller M."/>
            <person name="Oakes M."/>
            <person name="Baldi P."/>
            <person name="Sandmeyer S."/>
        </authorList>
    </citation>
    <scope>NUCLEOTIDE SEQUENCE [LARGE SCALE GENOMIC DNA]</scope>
    <source>
        <strain evidence="10">CLIB89</strain>
        <strain evidence="12">CLIB89(W29)</strain>
    </source>
</reference>
<keyword evidence="3 9" id="KW-0547">Nucleotide-binding</keyword>
<reference evidence="11 13" key="2">
    <citation type="submission" date="2018-07" db="EMBL/GenBank/DDBJ databases">
        <title>Draft Genome Assemblies for Five Robust Yarrowia lipolytica Strains Exhibiting High Lipid Production and Pentose Sugar Utilization and Sugar Alcohol Secretion from Undetoxified Lignocellulosic Biomass Hydrolysates.</title>
        <authorList>
            <consortium name="DOE Joint Genome Institute"/>
            <person name="Walker C."/>
            <person name="Ryu S."/>
            <person name="Na H."/>
            <person name="Zane M."/>
            <person name="LaButti K."/>
            <person name="Lipzen A."/>
            <person name="Haridas S."/>
            <person name="Barry K."/>
            <person name="Grigoriev I.V."/>
            <person name="Quarterman J."/>
            <person name="Slininger P."/>
            <person name="Dien B."/>
            <person name="Trinh C.T."/>
        </authorList>
    </citation>
    <scope>NUCLEOTIDE SEQUENCE [LARGE SCALE GENOMIC DNA]</scope>
    <source>
        <strain evidence="11 13">YB392</strain>
    </source>
</reference>
<dbReference type="HAMAP" id="MF_00235">
    <property type="entry name" value="Adenylate_kinase_Adk"/>
    <property type="match status" value="1"/>
</dbReference>
<feature type="region of interest" description="LID" evidence="9">
    <location>
        <begin position="268"/>
        <end position="278"/>
    </location>
</feature>
<dbReference type="VEuPathDB" id="FungiDB:YALI1_F12969g"/>
<evidence type="ECO:0000256" key="3">
    <source>
        <dbReference type="ARBA" id="ARBA00022741"/>
    </source>
</evidence>
<evidence type="ECO:0000313" key="10">
    <source>
        <dbReference type="EMBL" id="AOW06901.1"/>
    </source>
</evidence>
<feature type="region of interest" description="NMPbind" evidence="9">
    <location>
        <begin position="173"/>
        <end position="203"/>
    </location>
</feature>
<comment type="subunit">
    <text evidence="9">Monomer.</text>
</comment>
<evidence type="ECO:0000256" key="8">
    <source>
        <dbReference type="ARBA" id="ARBA00048116"/>
    </source>
</evidence>
<name>A0A1D8NMN9_YARLL</name>
<evidence type="ECO:0000256" key="6">
    <source>
        <dbReference type="ARBA" id="ARBA00022975"/>
    </source>
</evidence>
<dbReference type="PANTHER" id="PTHR23359">
    <property type="entry name" value="NUCLEOTIDE KINASE"/>
    <property type="match status" value="1"/>
</dbReference>
<keyword evidence="5 9" id="KW-0067">ATP-binding</keyword>
<dbReference type="NCBIfam" id="TIGR01359">
    <property type="entry name" value="UMP_CMP_kin_fam"/>
    <property type="match status" value="1"/>
</dbReference>
<evidence type="ECO:0000256" key="5">
    <source>
        <dbReference type="ARBA" id="ARBA00022840"/>
    </source>
</evidence>
<dbReference type="InterPro" id="IPR027417">
    <property type="entry name" value="P-loop_NTPase"/>
</dbReference>
<dbReference type="AlphaFoldDB" id="A0A1D8NMN9"/>
<dbReference type="InterPro" id="IPR033690">
    <property type="entry name" value="Adenylat_kinase_CS"/>
</dbReference>
<comment type="domain">
    <text evidence="9">Consists of three domains, a large central CORE domain and two small peripheral domains, NMPbind and LID, which undergo movements during catalysis. The LID domain closes over the site of phosphoryl transfer upon ATP binding. Assembling and dissambling the active center during each catalytic cycle provides an effective means to prevent ATP hydrolysis.</text>
</comment>
<evidence type="ECO:0000256" key="4">
    <source>
        <dbReference type="ARBA" id="ARBA00022777"/>
    </source>
</evidence>
<dbReference type="HAMAP" id="MF_03172">
    <property type="entry name" value="Adenylate_kinase_UMP_CMP_kin"/>
    <property type="match status" value="1"/>
</dbReference>
<dbReference type="GO" id="GO:0006207">
    <property type="term" value="P:'de novo' pyrimidine nucleobase biosynthetic process"/>
    <property type="evidence" value="ECO:0007669"/>
    <property type="project" value="InterPro"/>
</dbReference>
<feature type="binding site" evidence="9">
    <location>
        <position position="238"/>
    </location>
    <ligand>
        <name>a ribonucleoside 5'-phosphate</name>
        <dbReference type="ChEBI" id="CHEBI:58043"/>
    </ligand>
</feature>
<feature type="binding site" evidence="9">
    <location>
        <begin position="201"/>
        <end position="203"/>
    </location>
    <ligand>
        <name>a ribonucleoside 5'-phosphate</name>
        <dbReference type="ChEBI" id="CHEBI:58043"/>
    </ligand>
</feature>
<comment type="catalytic activity">
    <reaction evidence="8 9">
        <text>UMP + ATP = UDP + ADP</text>
        <dbReference type="Rhea" id="RHEA:24400"/>
        <dbReference type="ChEBI" id="CHEBI:30616"/>
        <dbReference type="ChEBI" id="CHEBI:57865"/>
        <dbReference type="ChEBI" id="CHEBI:58223"/>
        <dbReference type="ChEBI" id="CHEBI:456216"/>
        <dbReference type="EC" id="2.7.4.14"/>
    </reaction>
</comment>
<gene>
    <name evidence="9" type="primary">URA6</name>
    <name evidence="11" type="ORF">B0I71DRAFT_130368</name>
    <name evidence="10" type="ORF">YALI1_F12969g</name>
</gene>